<dbReference type="Proteomes" id="UP000814033">
    <property type="component" value="Unassembled WGS sequence"/>
</dbReference>
<dbReference type="EMBL" id="MU276085">
    <property type="protein sequence ID" value="KAI0042068.1"/>
    <property type="molecule type" value="Genomic_DNA"/>
</dbReference>
<gene>
    <name evidence="1" type="ORF">FA95DRAFT_1682770</name>
</gene>
<reference evidence="1" key="1">
    <citation type="submission" date="2021-02" db="EMBL/GenBank/DDBJ databases">
        <authorList>
            <consortium name="DOE Joint Genome Institute"/>
            <person name="Ahrendt S."/>
            <person name="Looney B.P."/>
            <person name="Miyauchi S."/>
            <person name="Morin E."/>
            <person name="Drula E."/>
            <person name="Courty P.E."/>
            <person name="Chicoki N."/>
            <person name="Fauchery L."/>
            <person name="Kohler A."/>
            <person name="Kuo A."/>
            <person name="Labutti K."/>
            <person name="Pangilinan J."/>
            <person name="Lipzen A."/>
            <person name="Riley R."/>
            <person name="Andreopoulos W."/>
            <person name="He G."/>
            <person name="Johnson J."/>
            <person name="Barry K.W."/>
            <person name="Grigoriev I.V."/>
            <person name="Nagy L."/>
            <person name="Hibbett D."/>
            <person name="Henrissat B."/>
            <person name="Matheny P.B."/>
            <person name="Labbe J."/>
            <person name="Martin F."/>
        </authorList>
    </citation>
    <scope>NUCLEOTIDE SEQUENCE</scope>
    <source>
        <strain evidence="1">FP105234-sp</strain>
    </source>
</reference>
<comment type="caution">
    <text evidence="1">The sequence shown here is derived from an EMBL/GenBank/DDBJ whole genome shotgun (WGS) entry which is preliminary data.</text>
</comment>
<protein>
    <submittedName>
        <fullName evidence="1">Uncharacterized protein</fullName>
    </submittedName>
</protein>
<keyword evidence="2" id="KW-1185">Reference proteome</keyword>
<accession>A0ACB8REM5</accession>
<name>A0ACB8REM5_9AGAM</name>
<proteinExistence type="predicted"/>
<evidence type="ECO:0000313" key="2">
    <source>
        <dbReference type="Proteomes" id="UP000814033"/>
    </source>
</evidence>
<organism evidence="1 2">
    <name type="scientific">Auriscalpium vulgare</name>
    <dbReference type="NCBI Taxonomy" id="40419"/>
    <lineage>
        <taxon>Eukaryota</taxon>
        <taxon>Fungi</taxon>
        <taxon>Dikarya</taxon>
        <taxon>Basidiomycota</taxon>
        <taxon>Agaricomycotina</taxon>
        <taxon>Agaricomycetes</taxon>
        <taxon>Russulales</taxon>
        <taxon>Auriscalpiaceae</taxon>
        <taxon>Auriscalpium</taxon>
    </lineage>
</organism>
<evidence type="ECO:0000313" key="1">
    <source>
        <dbReference type="EMBL" id="KAI0042068.1"/>
    </source>
</evidence>
<sequence length="379" mass="41531">MGQSEAAAGGAQPPQPPSRRYLDGCYTPARGAYVVFTLDAAATLDGLDDPVAIAQASALPKKQYVGTLIQDIGWAMPYQTCYISLLSQGPPLPIASEGLDEDMCVPLAPATHRKGRSAISPSPRLPWDNLYHHTTILEIVRLPSRKENYSKSHLLPLLNVRILTMAFNDDGFRSDAMEREFKANNSDTQVYSREPFTAGDSHSQIAVHSEGGPEYKDDDDDPLLPVLEYSTHMSGVDTFRSARQLREDIAELKRIRMESEQRRQQHDAAVSSEHIREGTVAGGKDMDELSVHDFPQSSAPVGSPFTGANTHTSSREASVSGQERIKIERVPSSIFQGFVATLKARLISTRVKSLRIWRSAGLSKDSATGHSPAQSHAHM</sequence>
<reference evidence="1" key="2">
    <citation type="journal article" date="2022" name="New Phytol.">
        <title>Evolutionary transition to the ectomycorrhizal habit in the genomes of a hyperdiverse lineage of mushroom-forming fungi.</title>
        <authorList>
            <person name="Looney B."/>
            <person name="Miyauchi S."/>
            <person name="Morin E."/>
            <person name="Drula E."/>
            <person name="Courty P.E."/>
            <person name="Kohler A."/>
            <person name="Kuo A."/>
            <person name="LaButti K."/>
            <person name="Pangilinan J."/>
            <person name="Lipzen A."/>
            <person name="Riley R."/>
            <person name="Andreopoulos W."/>
            <person name="He G."/>
            <person name="Johnson J."/>
            <person name="Nolan M."/>
            <person name="Tritt A."/>
            <person name="Barry K.W."/>
            <person name="Grigoriev I.V."/>
            <person name="Nagy L.G."/>
            <person name="Hibbett D."/>
            <person name="Henrissat B."/>
            <person name="Matheny P.B."/>
            <person name="Labbe J."/>
            <person name="Martin F.M."/>
        </authorList>
    </citation>
    <scope>NUCLEOTIDE SEQUENCE</scope>
    <source>
        <strain evidence="1">FP105234-sp</strain>
    </source>
</reference>